<dbReference type="InterPro" id="IPR020491">
    <property type="entry name" value="BLI1"/>
</dbReference>
<keyword evidence="11" id="KW-1185">Reference proteome</keyword>
<evidence type="ECO:0000256" key="4">
    <source>
        <dbReference type="ARBA" id="ARBA00015596"/>
    </source>
</evidence>
<dbReference type="eggNOG" id="ENOG502S8B7">
    <property type="taxonomic scope" value="Eukaryota"/>
</dbReference>
<keyword evidence="6" id="KW-0967">Endosome</keyword>
<comment type="function">
    <text evidence="1">Component of the biogenesis of lysosome-related organelles complex-1 (BLOC-1) involved in endosomal cargo sorting.</text>
</comment>
<dbReference type="GO" id="GO:0031083">
    <property type="term" value="C:BLOC-1 complex"/>
    <property type="evidence" value="ECO:0007669"/>
    <property type="project" value="EnsemblFungi"/>
</dbReference>
<dbReference type="FunCoup" id="H2B003">
    <property type="interactions" value="51"/>
</dbReference>
<evidence type="ECO:0000256" key="5">
    <source>
        <dbReference type="ARBA" id="ARBA00022448"/>
    </source>
</evidence>
<dbReference type="GO" id="GO:0005768">
    <property type="term" value="C:endosome"/>
    <property type="evidence" value="ECO:0007669"/>
    <property type="project" value="UniProtKB-SubCell"/>
</dbReference>
<dbReference type="EMBL" id="HE650829">
    <property type="protein sequence ID" value="CCF59953.1"/>
    <property type="molecule type" value="Genomic_DNA"/>
</dbReference>
<evidence type="ECO:0000256" key="1">
    <source>
        <dbReference type="ARBA" id="ARBA00002069"/>
    </source>
</evidence>
<dbReference type="Proteomes" id="UP000005220">
    <property type="component" value="Chromosome 9"/>
</dbReference>
<protein>
    <recommendedName>
        <fullName evidence="4">Biogenesis of lysosome-related organelles complex 1 subunit BLI1</fullName>
    </recommendedName>
    <alternativeName>
        <fullName evidence="8">BLOC-1 interactor 1</fullName>
    </alternativeName>
</protein>
<accession>H2B003</accession>
<name>H2B003_KAZAF</name>
<comment type="similarity">
    <text evidence="3">Belongs to the BLI1 family.</text>
</comment>
<evidence type="ECO:0000256" key="8">
    <source>
        <dbReference type="ARBA" id="ARBA00032430"/>
    </source>
</evidence>
<dbReference type="Pfam" id="PF17324">
    <property type="entry name" value="BLI1"/>
    <property type="match status" value="1"/>
</dbReference>
<comment type="subcellular location">
    <subcellularLocation>
        <location evidence="2">Endosome</location>
    </subcellularLocation>
</comment>
<feature type="coiled-coil region" evidence="9">
    <location>
        <begin position="33"/>
        <end position="90"/>
    </location>
</feature>
<dbReference type="GeneID" id="13883589"/>
<dbReference type="InParanoid" id="H2B003"/>
<gene>
    <name evidence="10" type="primary">KAFR0I01720</name>
    <name evidence="10" type="ORF">KAFR_0I01720</name>
</gene>
<evidence type="ECO:0000256" key="3">
    <source>
        <dbReference type="ARBA" id="ARBA00005266"/>
    </source>
</evidence>
<evidence type="ECO:0000256" key="2">
    <source>
        <dbReference type="ARBA" id="ARBA00004177"/>
    </source>
</evidence>
<evidence type="ECO:0000256" key="7">
    <source>
        <dbReference type="ARBA" id="ARBA00023054"/>
    </source>
</evidence>
<dbReference type="KEGG" id="kaf:KAFR_0I01720"/>
<dbReference type="HOGENOM" id="CLU_168467_0_0_1"/>
<organism evidence="10 11">
    <name type="scientific">Kazachstania africana (strain ATCC 22294 / BCRC 22015 / CBS 2517 / CECT 1963 / NBRC 1671 / NRRL Y-8276)</name>
    <name type="common">Yeast</name>
    <name type="synonym">Kluyveromyces africanus</name>
    <dbReference type="NCBI Taxonomy" id="1071382"/>
    <lineage>
        <taxon>Eukaryota</taxon>
        <taxon>Fungi</taxon>
        <taxon>Dikarya</taxon>
        <taxon>Ascomycota</taxon>
        <taxon>Saccharomycotina</taxon>
        <taxon>Saccharomycetes</taxon>
        <taxon>Saccharomycetales</taxon>
        <taxon>Saccharomycetaceae</taxon>
        <taxon>Kazachstania</taxon>
    </lineage>
</organism>
<keyword evidence="7 9" id="KW-0175">Coiled coil</keyword>
<dbReference type="RefSeq" id="XP_003959088.1">
    <property type="nucleotide sequence ID" value="XM_003959039.1"/>
</dbReference>
<reference evidence="10 11" key="1">
    <citation type="journal article" date="2011" name="Proc. Natl. Acad. Sci. U.S.A.">
        <title>Evolutionary erosion of yeast sex chromosomes by mating-type switching accidents.</title>
        <authorList>
            <person name="Gordon J.L."/>
            <person name="Armisen D."/>
            <person name="Proux-Wera E."/>
            <person name="Oheigeartaigh S.S."/>
            <person name="Byrne K.P."/>
            <person name="Wolfe K.H."/>
        </authorList>
    </citation>
    <scope>NUCLEOTIDE SEQUENCE [LARGE SCALE GENOMIC DNA]</scope>
    <source>
        <strain evidence="11">ATCC 22294 / BCRC 22015 / CBS 2517 / CECT 1963 / NBRC 1671 / NRRL Y-8276</strain>
    </source>
</reference>
<evidence type="ECO:0000256" key="9">
    <source>
        <dbReference type="SAM" id="Coils"/>
    </source>
</evidence>
<proteinExistence type="inferred from homology"/>
<evidence type="ECO:0000313" key="10">
    <source>
        <dbReference type="EMBL" id="CCF59953.1"/>
    </source>
</evidence>
<dbReference type="STRING" id="1071382.H2B003"/>
<dbReference type="GO" id="GO:0007032">
    <property type="term" value="P:endosome organization"/>
    <property type="evidence" value="ECO:0007669"/>
    <property type="project" value="EnsemblFungi"/>
</dbReference>
<dbReference type="SUPFAM" id="SSF46966">
    <property type="entry name" value="Spectrin repeat"/>
    <property type="match status" value="1"/>
</dbReference>
<dbReference type="OrthoDB" id="4059150at2759"/>
<sequence length="110" mass="13282">MKLNQDINNYINELQTYIDTESVKTISLFNKKSQETEEWLNRLSSEFENLKDEEELTKLKELHESYEQNLDELESKIEYLEKLCDEIDEVYDELGVKTKVNDRRKSRIKE</sequence>
<evidence type="ECO:0000256" key="6">
    <source>
        <dbReference type="ARBA" id="ARBA00022753"/>
    </source>
</evidence>
<dbReference type="GO" id="GO:0032880">
    <property type="term" value="P:regulation of protein localization"/>
    <property type="evidence" value="ECO:0007669"/>
    <property type="project" value="EnsemblFungi"/>
</dbReference>
<evidence type="ECO:0000313" key="11">
    <source>
        <dbReference type="Proteomes" id="UP000005220"/>
    </source>
</evidence>
<dbReference type="AlphaFoldDB" id="H2B003"/>
<keyword evidence="5" id="KW-0813">Transport</keyword>